<keyword evidence="1" id="KW-1015">Disulfide bond</keyword>
<feature type="signal peptide" evidence="3">
    <location>
        <begin position="1"/>
        <end position="24"/>
    </location>
</feature>
<keyword evidence="3" id="KW-0732">Signal</keyword>
<dbReference type="PROSITE" id="PS50958">
    <property type="entry name" value="SMB_2"/>
    <property type="match status" value="1"/>
</dbReference>
<sequence>MLRPRCAVPVLMLLLGSGCEPVAASLPSKAELGLEVEVALAAEDVCRSGPDVVEDPQCSLSMKQLRGELQAVPAKRHQTAPHKAEQHRQASAAQVASDDKQAPTPFAYPWMMPWGAHAPPAPAPSWGAQTPPAPMPSWGAQTPPAPIPSWGASTPSWGAQTPPAPMPPWGAQMPPAPAPSWGAHTPPAPAPAAPAYNYNWHIKFGMDNRTVKTGNCRTFGCLKEFDFDHLGDACQCYPGCDKSPVGNICCSDFQQSCNARPDTGGKSGNGKYIRFENAYCSNNHGGDEISKPQWVRGVGKCRNKCNRDERCEGFTIFGFNHFCILLSRVDITHCNWKPGAHAEMKNPAAGGSSGSTQQSGGWSGPPGPPGWPAGNPTMGPLSTPGWQAPQPSYKPPGPPGPPGMPGWPSTGTAGYWPWMR</sequence>
<organism evidence="5">
    <name type="scientific">Alexandrium monilatum</name>
    <dbReference type="NCBI Taxonomy" id="311494"/>
    <lineage>
        <taxon>Eukaryota</taxon>
        <taxon>Sar</taxon>
        <taxon>Alveolata</taxon>
        <taxon>Dinophyceae</taxon>
        <taxon>Gonyaulacales</taxon>
        <taxon>Pyrocystaceae</taxon>
        <taxon>Alexandrium</taxon>
    </lineage>
</organism>
<feature type="region of interest" description="Disordered" evidence="2">
    <location>
        <begin position="345"/>
        <end position="413"/>
    </location>
</feature>
<gene>
    <name evidence="5" type="ORF">AMON00008_LOCUS2510</name>
</gene>
<dbReference type="PROSITE" id="PS51257">
    <property type="entry name" value="PROKAR_LIPOPROTEIN"/>
    <property type="match status" value="1"/>
</dbReference>
<feature type="compositionally biased region" description="Low complexity" evidence="2">
    <location>
        <begin position="347"/>
        <end position="360"/>
    </location>
</feature>
<evidence type="ECO:0000259" key="4">
    <source>
        <dbReference type="PROSITE" id="PS50958"/>
    </source>
</evidence>
<feature type="chain" id="PRO_5031220380" description="SMB domain-containing protein" evidence="3">
    <location>
        <begin position="25"/>
        <end position="420"/>
    </location>
</feature>
<evidence type="ECO:0000313" key="5">
    <source>
        <dbReference type="EMBL" id="CAE4562891.1"/>
    </source>
</evidence>
<dbReference type="EMBL" id="HBNR01003584">
    <property type="protein sequence ID" value="CAE4562891.1"/>
    <property type="molecule type" value="Transcribed_RNA"/>
</dbReference>
<dbReference type="InterPro" id="IPR001212">
    <property type="entry name" value="Somatomedin_B_dom"/>
</dbReference>
<reference evidence="5" key="1">
    <citation type="submission" date="2021-01" db="EMBL/GenBank/DDBJ databases">
        <authorList>
            <person name="Corre E."/>
            <person name="Pelletier E."/>
            <person name="Niang G."/>
            <person name="Scheremetjew M."/>
            <person name="Finn R."/>
            <person name="Kale V."/>
            <person name="Holt S."/>
            <person name="Cochrane G."/>
            <person name="Meng A."/>
            <person name="Brown T."/>
            <person name="Cohen L."/>
        </authorList>
    </citation>
    <scope>NUCLEOTIDE SEQUENCE</scope>
    <source>
        <strain evidence="5">CCMP3105</strain>
    </source>
</reference>
<evidence type="ECO:0000256" key="1">
    <source>
        <dbReference type="ARBA" id="ARBA00023157"/>
    </source>
</evidence>
<feature type="domain" description="SMB" evidence="4">
    <location>
        <begin position="212"/>
        <end position="262"/>
    </location>
</feature>
<evidence type="ECO:0000256" key="2">
    <source>
        <dbReference type="SAM" id="MobiDB-lite"/>
    </source>
</evidence>
<name>A0A7S4PUX7_9DINO</name>
<feature type="compositionally biased region" description="Pro residues" evidence="2">
    <location>
        <begin position="392"/>
        <end position="405"/>
    </location>
</feature>
<proteinExistence type="predicted"/>
<feature type="region of interest" description="Disordered" evidence="2">
    <location>
        <begin position="76"/>
        <end position="101"/>
    </location>
</feature>
<dbReference type="AlphaFoldDB" id="A0A7S4PUX7"/>
<evidence type="ECO:0000256" key="3">
    <source>
        <dbReference type="SAM" id="SignalP"/>
    </source>
</evidence>
<accession>A0A7S4PUX7</accession>
<protein>
    <recommendedName>
        <fullName evidence="4">SMB domain-containing protein</fullName>
    </recommendedName>
</protein>